<evidence type="ECO:0000313" key="3">
    <source>
        <dbReference type="Proteomes" id="UP000218244"/>
    </source>
</evidence>
<dbReference type="InterPro" id="IPR000600">
    <property type="entry name" value="ROK"/>
</dbReference>
<dbReference type="EMBL" id="AP017369">
    <property type="protein sequence ID" value="BAU94270.1"/>
    <property type="molecule type" value="Genomic_DNA"/>
</dbReference>
<evidence type="ECO:0000313" key="2">
    <source>
        <dbReference type="EMBL" id="BAU94270.1"/>
    </source>
</evidence>
<accession>A0A160PQ02</accession>
<dbReference type="InterPro" id="IPR036390">
    <property type="entry name" value="WH_DNA-bd_sf"/>
</dbReference>
<dbReference type="KEGG" id="csur:N24_0008"/>
<dbReference type="Proteomes" id="UP000218244">
    <property type="component" value="Chromosome"/>
</dbReference>
<proteinExistence type="inferred from homology"/>
<comment type="similarity">
    <text evidence="1">Belongs to the ROK (NagC/XylR) family.</text>
</comment>
<name>A0A160PQ02_9CORY</name>
<evidence type="ECO:0000256" key="1">
    <source>
        <dbReference type="ARBA" id="ARBA00006479"/>
    </source>
</evidence>
<sequence length="382" mass="41427">MWPIRAAKSMNLICFKIDHSVYDVLMLAQRLSPVHITAPHLPIARVFHQIRATDADRTSLQRDLNLSQAGVTRHVAALIDAGLVEETRVDAGVKSGRPRTKLGIDARHLTAWGAHIGLRSMDLTVCDLAGRVIRYERVNHEVAQSTAAETLNFVARRLETLSLGLPAPRNVGVALSAHLSADGTVTSEDYGWSNVDIGAHLPFPATIGSGVAAMAGSEIINASLTQATQSTLYFYAREMVSHAWIFNGAVHRPNSGRTPTAFGNTNTLKDAFRRGLSPSSFSDLVQLSHTNSIAREILNERAHNLADAVTTAVDVVDPEAVVFAGEAFTLDPETLRIVVTQLRSNTGSQLRIQRADAHILRTAAIQVALHPIRQDPLAFVDS</sequence>
<protein>
    <submittedName>
        <fullName evidence="2">Transcriptional regulator</fullName>
    </submittedName>
</protein>
<dbReference type="Gene3D" id="3.30.420.40">
    <property type="match status" value="3"/>
</dbReference>
<dbReference type="SUPFAM" id="SSF46785">
    <property type="entry name" value="Winged helix' DNA-binding domain"/>
    <property type="match status" value="1"/>
</dbReference>
<dbReference type="InterPro" id="IPR036388">
    <property type="entry name" value="WH-like_DNA-bd_sf"/>
</dbReference>
<organism evidence="2 3">
    <name type="scientific">Corynebacterium suranareeae</name>
    <dbReference type="NCBI Taxonomy" id="2506452"/>
    <lineage>
        <taxon>Bacteria</taxon>
        <taxon>Bacillati</taxon>
        <taxon>Actinomycetota</taxon>
        <taxon>Actinomycetes</taxon>
        <taxon>Mycobacteriales</taxon>
        <taxon>Corynebacteriaceae</taxon>
        <taxon>Corynebacterium</taxon>
    </lineage>
</organism>
<keyword evidence="3" id="KW-1185">Reference proteome</keyword>
<dbReference type="PANTHER" id="PTHR18964:SF149">
    <property type="entry name" value="BIFUNCTIONAL UDP-N-ACETYLGLUCOSAMINE 2-EPIMERASE_N-ACETYLMANNOSAMINE KINASE"/>
    <property type="match status" value="1"/>
</dbReference>
<dbReference type="Gene3D" id="1.10.10.10">
    <property type="entry name" value="Winged helix-like DNA-binding domain superfamily/Winged helix DNA-binding domain"/>
    <property type="match status" value="1"/>
</dbReference>
<dbReference type="InterPro" id="IPR043129">
    <property type="entry name" value="ATPase_NBD"/>
</dbReference>
<gene>
    <name evidence="2" type="ORF">N24_0008</name>
</gene>
<dbReference type="PANTHER" id="PTHR18964">
    <property type="entry name" value="ROK (REPRESSOR, ORF, KINASE) FAMILY"/>
    <property type="match status" value="1"/>
</dbReference>
<reference evidence="2 3" key="1">
    <citation type="submission" date="2016-02" db="EMBL/GenBank/DDBJ databases">
        <title>Corynebacterium glutamicum N24 whole genome sequencing project.</title>
        <authorList>
            <person name="Matsutani M."/>
            <person name="Nangtapong N."/>
            <person name="Yakushi T."/>
            <person name="Matsushita K."/>
        </authorList>
    </citation>
    <scope>NUCLEOTIDE SEQUENCE [LARGE SCALE GENOMIC DNA]</scope>
    <source>
        <strain evidence="2 3">N24</strain>
    </source>
</reference>
<dbReference type="SUPFAM" id="SSF53067">
    <property type="entry name" value="Actin-like ATPase domain"/>
    <property type="match status" value="1"/>
</dbReference>
<dbReference type="AlphaFoldDB" id="A0A160PQ02"/>